<dbReference type="InterPro" id="IPR003593">
    <property type="entry name" value="AAA+_ATPase"/>
</dbReference>
<dbReference type="RefSeq" id="WP_107000897.1">
    <property type="nucleotide sequence ID" value="NZ_JAQDZI010000002.1"/>
</dbReference>
<name>A0A2T3FRG7_9CLOT</name>
<dbReference type="AlphaFoldDB" id="A0A2T3FRG7"/>
<dbReference type="SUPFAM" id="SSF52540">
    <property type="entry name" value="P-loop containing nucleoside triphosphate hydrolases"/>
    <property type="match status" value="1"/>
</dbReference>
<gene>
    <name evidence="4" type="ORF">C7U56_08400</name>
</gene>
<accession>A0A2T3FRG7</accession>
<dbReference type="Pfam" id="PF00005">
    <property type="entry name" value="ABC_tran"/>
    <property type="match status" value="1"/>
</dbReference>
<dbReference type="PROSITE" id="PS00211">
    <property type="entry name" value="ABC_TRANSPORTER_1"/>
    <property type="match status" value="1"/>
</dbReference>
<proteinExistence type="predicted"/>
<dbReference type="SMART" id="SM00382">
    <property type="entry name" value="AAA"/>
    <property type="match status" value="1"/>
</dbReference>
<organism evidence="4 5">
    <name type="scientific">Clostridium fessum</name>
    <dbReference type="NCBI Taxonomy" id="2126740"/>
    <lineage>
        <taxon>Bacteria</taxon>
        <taxon>Bacillati</taxon>
        <taxon>Bacillota</taxon>
        <taxon>Clostridia</taxon>
        <taxon>Eubacteriales</taxon>
        <taxon>Clostridiaceae</taxon>
        <taxon>Clostridium</taxon>
    </lineage>
</organism>
<dbReference type="GO" id="GO:0005524">
    <property type="term" value="F:ATP binding"/>
    <property type="evidence" value="ECO:0007669"/>
    <property type="project" value="UniProtKB-KW"/>
</dbReference>
<keyword evidence="1" id="KW-0547">Nucleotide-binding</keyword>
<keyword evidence="2" id="KW-0067">ATP-binding</keyword>
<keyword evidence="5" id="KW-1185">Reference proteome</keyword>
<dbReference type="InterPro" id="IPR027417">
    <property type="entry name" value="P-loop_NTPase"/>
</dbReference>
<evidence type="ECO:0000256" key="2">
    <source>
        <dbReference type="ARBA" id="ARBA00022840"/>
    </source>
</evidence>
<dbReference type="Gene3D" id="3.40.50.300">
    <property type="entry name" value="P-loop containing nucleotide triphosphate hydrolases"/>
    <property type="match status" value="1"/>
</dbReference>
<sequence length="362" mass="40839">MSLQAAIKKRFSGFSLDVSLNTDGGVMGILGASGSGKSMTLKCIAGIETPDEGRIVLNGRVLFDSEKRINLPPQKRKIGYLFQNYALFPNMTVETNIAAGLSGSKEEKQEAAARMIRLFKLEGLEKRYPSQLSGGQQQRVALARILVYEPDVIMLDEPFSALDYYLKEQLQFQVREVLRGYTGDVLMVSHSRDEVYRFCEKSIILNRGQVAMKGETRAIFQKPENVTAARLTGCKNFSRIRRIGEYEVEALDWGLTFQTEEAVAAEHAYIGIRAHQFYPARGSANEFTCEWGDTLCQPFEWDILLRPVENAEAAGDKENAPEREVIWWKVDYKQSDSLNRYQRGDRVRLGIAPGDIMLLKEG</sequence>
<dbReference type="PROSITE" id="PS50893">
    <property type="entry name" value="ABC_TRANSPORTER_2"/>
    <property type="match status" value="1"/>
</dbReference>
<comment type="caution">
    <text evidence="4">The sequence shown here is derived from an EMBL/GenBank/DDBJ whole genome shotgun (WGS) entry which is preliminary data.</text>
</comment>
<dbReference type="EMBL" id="PYLO01000002">
    <property type="protein sequence ID" value="PST37868.1"/>
    <property type="molecule type" value="Genomic_DNA"/>
</dbReference>
<dbReference type="GO" id="GO:0016887">
    <property type="term" value="F:ATP hydrolysis activity"/>
    <property type="evidence" value="ECO:0007669"/>
    <property type="project" value="InterPro"/>
</dbReference>
<evidence type="ECO:0000256" key="1">
    <source>
        <dbReference type="ARBA" id="ARBA00022741"/>
    </source>
</evidence>
<dbReference type="Proteomes" id="UP000241048">
    <property type="component" value="Unassembled WGS sequence"/>
</dbReference>
<dbReference type="PANTHER" id="PTHR43514">
    <property type="entry name" value="ABC TRANSPORTER I FAMILY MEMBER 10"/>
    <property type="match status" value="1"/>
</dbReference>
<evidence type="ECO:0000259" key="3">
    <source>
        <dbReference type="PROSITE" id="PS50893"/>
    </source>
</evidence>
<protein>
    <submittedName>
        <fullName evidence="4">ABC transporter</fullName>
    </submittedName>
</protein>
<evidence type="ECO:0000313" key="4">
    <source>
        <dbReference type="EMBL" id="PST37868.1"/>
    </source>
</evidence>
<dbReference type="InterPro" id="IPR003439">
    <property type="entry name" value="ABC_transporter-like_ATP-bd"/>
</dbReference>
<dbReference type="PANTHER" id="PTHR43514:SF1">
    <property type="entry name" value="SULFATE_THIOSULFATE IMPORT ATP-BINDING PROTEIN CYSA"/>
    <property type="match status" value="1"/>
</dbReference>
<dbReference type="InterPro" id="IPR050334">
    <property type="entry name" value="Molybdenum_import_ModC"/>
</dbReference>
<dbReference type="InterPro" id="IPR017871">
    <property type="entry name" value="ABC_transporter-like_CS"/>
</dbReference>
<reference evidence="4 5" key="1">
    <citation type="submission" date="2018-03" db="EMBL/GenBank/DDBJ databases">
        <title>Lachnoclostridium SNUG30386 gen.nov., sp.nov., isolated from human faeces.</title>
        <authorList>
            <person name="Seo B."/>
            <person name="Jeon K."/>
            <person name="Ko G."/>
        </authorList>
    </citation>
    <scope>NUCLEOTIDE SEQUENCE [LARGE SCALE GENOMIC DNA]</scope>
    <source>
        <strain evidence="4 5">SNUG30386</strain>
    </source>
</reference>
<evidence type="ECO:0000313" key="5">
    <source>
        <dbReference type="Proteomes" id="UP000241048"/>
    </source>
</evidence>
<feature type="domain" description="ABC transporter" evidence="3">
    <location>
        <begin position="1"/>
        <end position="232"/>
    </location>
</feature>